<proteinExistence type="predicted"/>
<evidence type="ECO:0000256" key="1">
    <source>
        <dbReference type="ARBA" id="ARBA00004141"/>
    </source>
</evidence>
<feature type="transmembrane region" description="Helical" evidence="5">
    <location>
        <begin position="321"/>
        <end position="339"/>
    </location>
</feature>
<dbReference type="GO" id="GO:0006874">
    <property type="term" value="P:intracellular calcium ion homeostasis"/>
    <property type="evidence" value="ECO:0007669"/>
    <property type="project" value="TreeGrafter"/>
</dbReference>
<feature type="domain" description="Sodium/calcium exchanger membrane region" evidence="6">
    <location>
        <begin position="9"/>
        <end position="149"/>
    </location>
</feature>
<reference evidence="7 8" key="1">
    <citation type="submission" date="2014-04" db="EMBL/GenBank/DDBJ databases">
        <title>A comprehensive comparison of genomes of Erythrobacter spp. strains.</title>
        <authorList>
            <person name="Zheng Q."/>
        </authorList>
    </citation>
    <scope>NUCLEOTIDE SEQUENCE [LARGE SCALE GENOMIC DNA]</scope>
    <source>
        <strain evidence="7 8">DSM 6997</strain>
    </source>
</reference>
<dbReference type="PANTHER" id="PTHR10846:SF8">
    <property type="entry name" value="INNER MEMBRANE PROTEIN YRBG"/>
    <property type="match status" value="1"/>
</dbReference>
<feature type="transmembrane region" description="Helical" evidence="5">
    <location>
        <begin position="76"/>
        <end position="96"/>
    </location>
</feature>
<keyword evidence="3 5" id="KW-1133">Transmembrane helix</keyword>
<evidence type="ECO:0000313" key="8">
    <source>
        <dbReference type="Proteomes" id="UP000027647"/>
    </source>
</evidence>
<dbReference type="PANTHER" id="PTHR10846">
    <property type="entry name" value="SODIUM/POTASSIUM/CALCIUM EXCHANGER"/>
    <property type="match status" value="1"/>
</dbReference>
<feature type="transmembrane region" description="Helical" evidence="5">
    <location>
        <begin position="291"/>
        <end position="309"/>
    </location>
</feature>
<dbReference type="InterPro" id="IPR004481">
    <property type="entry name" value="K/Na/Ca-exchanger"/>
</dbReference>
<feature type="transmembrane region" description="Helical" evidence="5">
    <location>
        <begin position="108"/>
        <end position="131"/>
    </location>
</feature>
<gene>
    <name evidence="7" type="ORF">EH31_01495</name>
</gene>
<dbReference type="GO" id="GO:0008273">
    <property type="term" value="F:calcium, potassium:sodium antiporter activity"/>
    <property type="evidence" value="ECO:0007669"/>
    <property type="project" value="TreeGrafter"/>
</dbReference>
<dbReference type="EMBL" id="JMIW01000001">
    <property type="protein sequence ID" value="KEO91364.1"/>
    <property type="molecule type" value="Genomic_DNA"/>
</dbReference>
<dbReference type="RefSeq" id="WP_034957647.1">
    <property type="nucleotide sequence ID" value="NZ_JMIW01000001.1"/>
</dbReference>
<sequence length="340" mass="35068">MTVLWQTAFVFALAAIAVWWAGTRLPAYVVALSERTGLGQGIAGMLVLGGITSLPELATGTTAAAIGVPLLSLNDILGSASLNLLLLALADMVIGARPLTSVVARPVTLIQGVLSMTLFALVAAAIGIGGGDWGGPASAWSLAIFAGVVIALFISHRAEQRPMWQVINPPDLVAAQETRKSPISTGKLAFVLLGLATVILIGGVTLANSGETIARETGLSTGIVGLLIIAIATSLPEASAIISAMRHHRYELAIGEIFGSNMFNLAIILAIDLVTPSPGVLSRAGGFEITGTMLALGLTGIFVIGLIERRDRTILRMGEDSLTAIIVYFGGVGLLISLTN</sequence>
<dbReference type="AlphaFoldDB" id="A0A074MD09"/>
<dbReference type="InterPro" id="IPR044880">
    <property type="entry name" value="NCX_ion-bd_dom_sf"/>
</dbReference>
<keyword evidence="8" id="KW-1185">Reference proteome</keyword>
<evidence type="ECO:0000256" key="3">
    <source>
        <dbReference type="ARBA" id="ARBA00022989"/>
    </source>
</evidence>
<evidence type="ECO:0000256" key="2">
    <source>
        <dbReference type="ARBA" id="ARBA00022692"/>
    </source>
</evidence>
<feature type="transmembrane region" description="Helical" evidence="5">
    <location>
        <begin position="188"/>
        <end position="207"/>
    </location>
</feature>
<comment type="subcellular location">
    <subcellularLocation>
        <location evidence="1">Membrane</location>
        <topology evidence="1">Multi-pass membrane protein</topology>
    </subcellularLocation>
</comment>
<feature type="transmembrane region" description="Helical" evidence="5">
    <location>
        <begin position="219"/>
        <end position="238"/>
    </location>
</feature>
<protein>
    <recommendedName>
        <fullName evidence="6">Sodium/calcium exchanger membrane region domain-containing protein</fullName>
    </recommendedName>
</protein>
<dbReference type="OrthoDB" id="153124at2"/>
<dbReference type="Pfam" id="PF01699">
    <property type="entry name" value="Na_Ca_ex"/>
    <property type="match status" value="2"/>
</dbReference>
<feature type="transmembrane region" description="Helical" evidence="5">
    <location>
        <begin position="137"/>
        <end position="155"/>
    </location>
</feature>
<name>A0A074MD09_ERYLO</name>
<dbReference type="GO" id="GO:0005262">
    <property type="term" value="F:calcium channel activity"/>
    <property type="evidence" value="ECO:0007669"/>
    <property type="project" value="TreeGrafter"/>
</dbReference>
<dbReference type="Proteomes" id="UP000027647">
    <property type="component" value="Unassembled WGS sequence"/>
</dbReference>
<dbReference type="STRING" id="1044.EH31_01495"/>
<dbReference type="eggNOG" id="COG0530">
    <property type="taxonomic scope" value="Bacteria"/>
</dbReference>
<keyword evidence="4 5" id="KW-0472">Membrane</keyword>
<dbReference type="InterPro" id="IPR004837">
    <property type="entry name" value="NaCa_Exmemb"/>
</dbReference>
<dbReference type="Gene3D" id="1.20.1420.30">
    <property type="entry name" value="NCX, central ion-binding region"/>
    <property type="match status" value="1"/>
</dbReference>
<evidence type="ECO:0000256" key="4">
    <source>
        <dbReference type="ARBA" id="ARBA00023136"/>
    </source>
</evidence>
<evidence type="ECO:0000256" key="5">
    <source>
        <dbReference type="SAM" id="Phobius"/>
    </source>
</evidence>
<accession>A0A074MD09</accession>
<evidence type="ECO:0000259" key="6">
    <source>
        <dbReference type="Pfam" id="PF01699"/>
    </source>
</evidence>
<feature type="transmembrane region" description="Helical" evidence="5">
    <location>
        <begin position="250"/>
        <end position="271"/>
    </location>
</feature>
<organism evidence="7 8">
    <name type="scientific">Erythrobacter longus</name>
    <dbReference type="NCBI Taxonomy" id="1044"/>
    <lineage>
        <taxon>Bacteria</taxon>
        <taxon>Pseudomonadati</taxon>
        <taxon>Pseudomonadota</taxon>
        <taxon>Alphaproteobacteria</taxon>
        <taxon>Sphingomonadales</taxon>
        <taxon>Erythrobacteraceae</taxon>
        <taxon>Erythrobacter/Porphyrobacter group</taxon>
        <taxon>Erythrobacter</taxon>
    </lineage>
</organism>
<dbReference type="GO" id="GO:0005886">
    <property type="term" value="C:plasma membrane"/>
    <property type="evidence" value="ECO:0007669"/>
    <property type="project" value="TreeGrafter"/>
</dbReference>
<comment type="caution">
    <text evidence="7">The sequence shown here is derived from an EMBL/GenBank/DDBJ whole genome shotgun (WGS) entry which is preliminary data.</text>
</comment>
<feature type="domain" description="Sodium/calcium exchanger membrane region" evidence="6">
    <location>
        <begin position="190"/>
        <end position="329"/>
    </location>
</feature>
<evidence type="ECO:0000313" key="7">
    <source>
        <dbReference type="EMBL" id="KEO91364.1"/>
    </source>
</evidence>
<keyword evidence="2 5" id="KW-0812">Transmembrane</keyword>